<evidence type="ECO:0000256" key="3">
    <source>
        <dbReference type="ARBA" id="ARBA00023180"/>
    </source>
</evidence>
<evidence type="ECO:0000313" key="6">
    <source>
        <dbReference type="EMBL" id="KAG2453838.1"/>
    </source>
</evidence>
<dbReference type="InterPro" id="IPR007657">
    <property type="entry name" value="Glycosyltransferase_61"/>
</dbReference>
<feature type="chain" id="PRO_5032544489" description="Glycosyltransferase 61 catalytic domain-containing protein" evidence="4">
    <location>
        <begin position="36"/>
        <end position="543"/>
    </location>
</feature>
<feature type="domain" description="Glycosyltransferase 61 catalytic" evidence="5">
    <location>
        <begin position="292"/>
        <end position="436"/>
    </location>
</feature>
<dbReference type="PANTHER" id="PTHR20961">
    <property type="entry name" value="GLYCOSYLTRANSFERASE"/>
    <property type="match status" value="1"/>
</dbReference>
<dbReference type="InterPro" id="IPR049625">
    <property type="entry name" value="Glyco_transf_61_cat"/>
</dbReference>
<evidence type="ECO:0000256" key="1">
    <source>
        <dbReference type="ARBA" id="ARBA00022676"/>
    </source>
</evidence>
<name>A0A835WTC2_9CHLO</name>
<dbReference type="Pfam" id="PF04577">
    <property type="entry name" value="Glyco_transf_61"/>
    <property type="match status" value="1"/>
</dbReference>
<dbReference type="GO" id="GO:0016763">
    <property type="term" value="F:pentosyltransferase activity"/>
    <property type="evidence" value="ECO:0007669"/>
    <property type="project" value="UniProtKB-ARBA"/>
</dbReference>
<dbReference type="Proteomes" id="UP000613740">
    <property type="component" value="Unassembled WGS sequence"/>
</dbReference>
<dbReference type="AlphaFoldDB" id="A0A835WTC2"/>
<dbReference type="OrthoDB" id="529273at2759"/>
<keyword evidence="7" id="KW-1185">Reference proteome</keyword>
<evidence type="ECO:0000313" key="7">
    <source>
        <dbReference type="Proteomes" id="UP000613740"/>
    </source>
</evidence>
<dbReference type="GO" id="GO:0005794">
    <property type="term" value="C:Golgi apparatus"/>
    <property type="evidence" value="ECO:0007669"/>
    <property type="project" value="UniProtKB-ARBA"/>
</dbReference>
<feature type="signal peptide" evidence="4">
    <location>
        <begin position="1"/>
        <end position="35"/>
    </location>
</feature>
<reference evidence="6" key="1">
    <citation type="journal article" date="2020" name="bioRxiv">
        <title>Comparative genomics of Chlamydomonas.</title>
        <authorList>
            <person name="Craig R.J."/>
            <person name="Hasan A.R."/>
            <person name="Ness R.W."/>
            <person name="Keightley P.D."/>
        </authorList>
    </citation>
    <scope>NUCLEOTIDE SEQUENCE</scope>
    <source>
        <strain evidence="6">CCAP 11/173</strain>
    </source>
</reference>
<proteinExistence type="predicted"/>
<protein>
    <recommendedName>
        <fullName evidence="5">Glycosyltransferase 61 catalytic domain-containing protein</fullName>
    </recommendedName>
</protein>
<keyword evidence="1" id="KW-0328">Glycosyltransferase</keyword>
<sequence length="543" mass="62111">MMELYVPRRRATSACAVLALVLLSDILAAPALTLAAPPTGAGPAGNIVIASSQSAEPGAAAGSAGRRVFASQLERDDARNRTYQPSFGLFPKGCRWRTVTHDNSSAVTYQYWDFQEETWRDERPAACVPTTYPAPGPPGWRWNNDTPRTEVTCQTSHCVYTNMYYNNGRWYALVDGELFIPSWRFSRNQEVVPFHVLDAKEFTDSVKYHVVPGDTILFDFIFFIHPTAIGHWWEMLGPLYSILKTINFKRPCDQFVLLHLGRQHLLEWVRAMIAVTLGVGLDEELPPVLVQEETDNAWNQITQQLSGFARDTWYVFERVLIVKDLATGGGRVFHTFDDAREFRGLIYRQYGLPPPAPRPQVPRVITFQRKRANRRIVNEPEFVELLKQYGELKIVEYGSNSSLYEQLLQMRETGVYISVHTSNLANAPLLQPGSAVFEIIQRNWMWNGLDRSFKDQTHMMADIHHYAWRAKYINQTVYLNERDFYKVGHWPAGQCGTEECVEAHTNVDVIVDLDEFKALLDDRLPHVWAGESVQKASIPWPDW</sequence>
<evidence type="ECO:0000259" key="5">
    <source>
        <dbReference type="Pfam" id="PF04577"/>
    </source>
</evidence>
<evidence type="ECO:0000256" key="2">
    <source>
        <dbReference type="ARBA" id="ARBA00022679"/>
    </source>
</evidence>
<evidence type="ECO:0000256" key="4">
    <source>
        <dbReference type="SAM" id="SignalP"/>
    </source>
</evidence>
<keyword evidence="3" id="KW-0325">Glycoprotein</keyword>
<dbReference type="EMBL" id="JAEHOD010000003">
    <property type="protein sequence ID" value="KAG2453838.1"/>
    <property type="molecule type" value="Genomic_DNA"/>
</dbReference>
<gene>
    <name evidence="6" type="ORF">HYH02_002045</name>
</gene>
<accession>A0A835WTC2</accession>
<comment type="caution">
    <text evidence="6">The sequence shown here is derived from an EMBL/GenBank/DDBJ whole genome shotgun (WGS) entry which is preliminary data.</text>
</comment>
<dbReference type="PANTHER" id="PTHR20961:SF136">
    <property type="entry name" value="PROTEIN O-GLCNAC TRANSFERASE"/>
    <property type="match status" value="1"/>
</dbReference>
<organism evidence="6 7">
    <name type="scientific">Chlamydomonas schloesseri</name>
    <dbReference type="NCBI Taxonomy" id="2026947"/>
    <lineage>
        <taxon>Eukaryota</taxon>
        <taxon>Viridiplantae</taxon>
        <taxon>Chlorophyta</taxon>
        <taxon>core chlorophytes</taxon>
        <taxon>Chlorophyceae</taxon>
        <taxon>CS clade</taxon>
        <taxon>Chlamydomonadales</taxon>
        <taxon>Chlamydomonadaceae</taxon>
        <taxon>Chlamydomonas</taxon>
    </lineage>
</organism>
<keyword evidence="2" id="KW-0808">Transferase</keyword>
<keyword evidence="4" id="KW-0732">Signal</keyword>